<dbReference type="GO" id="GO:0033281">
    <property type="term" value="C:TAT protein transport complex"/>
    <property type="evidence" value="ECO:0007669"/>
    <property type="project" value="TreeGrafter"/>
</dbReference>
<name>A0A8I0H4B7_XANCI</name>
<feature type="transmembrane region" description="Helical" evidence="5">
    <location>
        <begin position="6"/>
        <end position="27"/>
    </location>
</feature>
<evidence type="ECO:0000256" key="1">
    <source>
        <dbReference type="ARBA" id="ARBA00004141"/>
    </source>
</evidence>
<protein>
    <submittedName>
        <fullName evidence="6">Twin-arginine translocase subunit TatC</fullName>
    </submittedName>
</protein>
<dbReference type="GO" id="GO:0065002">
    <property type="term" value="P:intracellular protein transmembrane transport"/>
    <property type="evidence" value="ECO:0007669"/>
    <property type="project" value="TreeGrafter"/>
</dbReference>
<evidence type="ECO:0000256" key="4">
    <source>
        <dbReference type="ARBA" id="ARBA00023136"/>
    </source>
</evidence>
<evidence type="ECO:0000256" key="3">
    <source>
        <dbReference type="ARBA" id="ARBA00022989"/>
    </source>
</evidence>
<dbReference type="AlphaFoldDB" id="A0A8I0H4B7"/>
<feature type="non-terminal residue" evidence="6">
    <location>
        <position position="75"/>
    </location>
</feature>
<sequence>MTKFKVALLAGMIIASPVVIWEIWGFIKPALYPQEKRKFRLLFVLALLLFLTGVVFCYFAVYSLAVDFFLVAGDS</sequence>
<evidence type="ECO:0000313" key="6">
    <source>
        <dbReference type="EMBL" id="MBD4338976.1"/>
    </source>
</evidence>
<dbReference type="PANTHER" id="PTHR30371:SF0">
    <property type="entry name" value="SEC-INDEPENDENT PROTEIN TRANSLOCASE PROTEIN TATC, CHLOROPLASTIC-RELATED"/>
    <property type="match status" value="1"/>
</dbReference>
<dbReference type="Proteomes" id="UP000653002">
    <property type="component" value="Unassembled WGS sequence"/>
</dbReference>
<organism evidence="6 7">
    <name type="scientific">Xanthomonas citri pv. citri</name>
    <dbReference type="NCBI Taxonomy" id="611301"/>
    <lineage>
        <taxon>Bacteria</taxon>
        <taxon>Pseudomonadati</taxon>
        <taxon>Pseudomonadota</taxon>
        <taxon>Gammaproteobacteria</taxon>
        <taxon>Lysobacterales</taxon>
        <taxon>Lysobacteraceae</taxon>
        <taxon>Xanthomonas</taxon>
    </lineage>
</organism>
<keyword evidence="4 5" id="KW-0472">Membrane</keyword>
<comment type="subcellular location">
    <subcellularLocation>
        <location evidence="1">Membrane</location>
        <topology evidence="1">Multi-pass membrane protein</topology>
    </subcellularLocation>
</comment>
<gene>
    <name evidence="6" type="ORF">GUH15_23560</name>
</gene>
<keyword evidence="2 5" id="KW-0812">Transmembrane</keyword>
<dbReference type="GO" id="GO:0043953">
    <property type="term" value="P:protein transport by the Tat complex"/>
    <property type="evidence" value="ECO:0007669"/>
    <property type="project" value="TreeGrafter"/>
</dbReference>
<comment type="caution">
    <text evidence="6">The sequence shown here is derived from an EMBL/GenBank/DDBJ whole genome shotgun (WGS) entry which is preliminary data.</text>
</comment>
<evidence type="ECO:0000313" key="7">
    <source>
        <dbReference type="Proteomes" id="UP000653002"/>
    </source>
</evidence>
<dbReference type="Pfam" id="PF00902">
    <property type="entry name" value="TatC"/>
    <property type="match status" value="1"/>
</dbReference>
<evidence type="ECO:0000256" key="2">
    <source>
        <dbReference type="ARBA" id="ARBA00022692"/>
    </source>
</evidence>
<evidence type="ECO:0000256" key="5">
    <source>
        <dbReference type="SAM" id="Phobius"/>
    </source>
</evidence>
<dbReference type="InterPro" id="IPR002033">
    <property type="entry name" value="TatC"/>
</dbReference>
<proteinExistence type="predicted"/>
<dbReference type="PANTHER" id="PTHR30371">
    <property type="entry name" value="SEC-INDEPENDENT PROTEIN TRANSLOCASE PROTEIN TATC"/>
    <property type="match status" value="1"/>
</dbReference>
<feature type="transmembrane region" description="Helical" evidence="5">
    <location>
        <begin position="39"/>
        <end position="61"/>
    </location>
</feature>
<dbReference type="PRINTS" id="PR01840">
    <property type="entry name" value="TATCFAMILY"/>
</dbReference>
<accession>A0A8I0H4B7</accession>
<reference evidence="6" key="1">
    <citation type="submission" date="2020-01" db="EMBL/GenBank/DDBJ databases">
        <authorList>
            <person name="Richard D."/>
        </authorList>
    </citation>
    <scope>NUCLEOTIDE SEQUENCE</scope>
    <source>
        <strain evidence="6">JP541</strain>
    </source>
</reference>
<dbReference type="GO" id="GO:0009977">
    <property type="term" value="F:proton motive force dependent protein transmembrane transporter activity"/>
    <property type="evidence" value="ECO:0007669"/>
    <property type="project" value="TreeGrafter"/>
</dbReference>
<keyword evidence="3 5" id="KW-1133">Transmembrane helix</keyword>
<dbReference type="EMBL" id="JAABFR010001890">
    <property type="protein sequence ID" value="MBD4338976.1"/>
    <property type="molecule type" value="Genomic_DNA"/>
</dbReference>